<comment type="caution">
    <text evidence="2">The sequence shown here is derived from an EMBL/GenBank/DDBJ whole genome shotgun (WGS) entry which is preliminary data.</text>
</comment>
<keyword evidence="3" id="KW-1185">Reference proteome</keyword>
<accession>A0A1J9RMW8</accession>
<proteinExistence type="predicted"/>
<name>A0A1J9RMW8_9PEZI</name>
<dbReference type="Proteomes" id="UP000183809">
    <property type="component" value="Unassembled WGS sequence"/>
</dbReference>
<reference evidence="2 3" key="1">
    <citation type="submission" date="2016-10" db="EMBL/GenBank/DDBJ databases">
        <title>Proteomics and genomics reveal pathogen-plant mechanisms compatible with a hemibiotrophic lifestyle of Diplodia corticola.</title>
        <authorList>
            <person name="Fernandes I."/>
            <person name="De Jonge R."/>
            <person name="Van De Peer Y."/>
            <person name="Devreese B."/>
            <person name="Alves A."/>
            <person name="Esteves A.C."/>
        </authorList>
    </citation>
    <scope>NUCLEOTIDE SEQUENCE [LARGE SCALE GENOMIC DNA]</scope>
    <source>
        <strain evidence="2 3">CBS 112549</strain>
    </source>
</reference>
<evidence type="ECO:0000313" key="3">
    <source>
        <dbReference type="Proteomes" id="UP000183809"/>
    </source>
</evidence>
<protein>
    <submittedName>
        <fullName evidence="2">Uncharacterized protein</fullName>
    </submittedName>
</protein>
<evidence type="ECO:0000313" key="2">
    <source>
        <dbReference type="EMBL" id="OJD29855.1"/>
    </source>
</evidence>
<dbReference type="PANTHER" id="PTHR42085:SF1">
    <property type="entry name" value="F-BOX DOMAIN-CONTAINING PROTEIN"/>
    <property type="match status" value="1"/>
</dbReference>
<dbReference type="GeneID" id="31019052"/>
<gene>
    <name evidence="2" type="ORF">BKCO1_7100036</name>
</gene>
<dbReference type="AlphaFoldDB" id="A0A1J9RMW8"/>
<dbReference type="PANTHER" id="PTHR42085">
    <property type="entry name" value="F-BOX DOMAIN-CONTAINING PROTEIN"/>
    <property type="match status" value="1"/>
</dbReference>
<dbReference type="OrthoDB" id="2951834at2759"/>
<sequence length="463" mass="52061">MEEEAGPPARRLTYERIARTEYLCKCFDARPAISSSTCTTPLNAKPTLAVSPATSSPLKRKRPNSLEQSYESCESVDPQEVKTFVNRIMMDAALSYSAPQIWLPFATLQKTHSLTPTHDTTPVMAQDSPFLKLPAGIRNEIYRHVLCPESPGTPLKLRDAHTRFKPKPKPQPKELPQFWNPAMGLLRVCKQLHQEAGTFLYSNNHFWGDDGAILKILYAPNPMVPRIRHLSMSNAGDLVLPHTPIYYLMMPVLSELSKLPDLEKLELHMDRTDRLFQTTPMKPREFARAVYWGALSWVKEKRRVNRDLRIADCIHIVFPHPSPPFDQDMFREEFSYFVEIHAHKLHYGLVIATLPFLLHTLQLTPTASGQRACHQPVTNSVYSPTVQLSRCAIAAHSPPCPATTPVGTSNPRVLVKPIGGGGLAPDLLALTWNAGVIAESEQSEELRSFLEKAMGMRRLLPNV</sequence>
<evidence type="ECO:0000256" key="1">
    <source>
        <dbReference type="SAM" id="MobiDB-lite"/>
    </source>
</evidence>
<dbReference type="RefSeq" id="XP_020126115.1">
    <property type="nucleotide sequence ID" value="XM_020278791.1"/>
</dbReference>
<dbReference type="InterPro" id="IPR038883">
    <property type="entry name" value="AN11006-like"/>
</dbReference>
<feature type="region of interest" description="Disordered" evidence="1">
    <location>
        <begin position="44"/>
        <end position="73"/>
    </location>
</feature>
<organism evidence="2 3">
    <name type="scientific">Diplodia corticola</name>
    <dbReference type="NCBI Taxonomy" id="236234"/>
    <lineage>
        <taxon>Eukaryota</taxon>
        <taxon>Fungi</taxon>
        <taxon>Dikarya</taxon>
        <taxon>Ascomycota</taxon>
        <taxon>Pezizomycotina</taxon>
        <taxon>Dothideomycetes</taxon>
        <taxon>Dothideomycetes incertae sedis</taxon>
        <taxon>Botryosphaeriales</taxon>
        <taxon>Botryosphaeriaceae</taxon>
        <taxon>Diplodia</taxon>
    </lineage>
</organism>
<dbReference type="EMBL" id="MNUE01000071">
    <property type="protein sequence ID" value="OJD29855.1"/>
    <property type="molecule type" value="Genomic_DNA"/>
</dbReference>